<name>A0A0B3RWG4_9RHOB</name>
<protein>
    <submittedName>
        <fullName evidence="1">Uncharacterized protein</fullName>
    </submittedName>
</protein>
<comment type="caution">
    <text evidence="1">The sequence shown here is derived from an EMBL/GenBank/DDBJ whole genome shotgun (WGS) entry which is preliminary data.</text>
</comment>
<accession>A0A0B3RWG4</accession>
<dbReference type="Proteomes" id="UP000030960">
    <property type="component" value="Unassembled WGS sequence"/>
</dbReference>
<dbReference type="RefSeq" id="WP_043145269.1">
    <property type="nucleotide sequence ID" value="NZ_JSUQ01000020.1"/>
</dbReference>
<evidence type="ECO:0000313" key="2">
    <source>
        <dbReference type="Proteomes" id="UP000030960"/>
    </source>
</evidence>
<dbReference type="EMBL" id="JSUQ01000020">
    <property type="protein sequence ID" value="KHQ51083.1"/>
    <property type="molecule type" value="Genomic_DNA"/>
</dbReference>
<dbReference type="AlphaFoldDB" id="A0A0B3RWG4"/>
<proteinExistence type="predicted"/>
<keyword evidence="2" id="KW-1185">Reference proteome</keyword>
<evidence type="ECO:0000313" key="1">
    <source>
        <dbReference type="EMBL" id="KHQ51083.1"/>
    </source>
</evidence>
<gene>
    <name evidence="1" type="ORF">OA50_04454</name>
</gene>
<organism evidence="1 2">
    <name type="scientific">Mameliella alba</name>
    <dbReference type="NCBI Taxonomy" id="561184"/>
    <lineage>
        <taxon>Bacteria</taxon>
        <taxon>Pseudomonadati</taxon>
        <taxon>Pseudomonadota</taxon>
        <taxon>Alphaproteobacteria</taxon>
        <taxon>Rhodobacterales</taxon>
        <taxon>Roseobacteraceae</taxon>
        <taxon>Mameliella</taxon>
    </lineage>
</organism>
<reference evidence="1 2" key="1">
    <citation type="submission" date="2014-10" db="EMBL/GenBank/DDBJ databases">
        <title>Genome sequence of Ponticoccus sp. strain UMTAT08 isolated from clonal culture of toxic dinoflagellate Alexandrium tamiyavanichii.</title>
        <authorList>
            <person name="Gan H.Y."/>
            <person name="Muhd D.-D."/>
            <person name="Mohd Noor M.E."/>
            <person name="Yeong Y.S."/>
            <person name="Usup G."/>
        </authorList>
    </citation>
    <scope>NUCLEOTIDE SEQUENCE [LARGE SCALE GENOMIC DNA]</scope>
    <source>
        <strain evidence="1 2">UMTAT08</strain>
    </source>
</reference>
<dbReference type="OrthoDB" id="7876379at2"/>
<sequence>MRLGLGLGLPMQQRGGLSAIIAQFIPTGASTDNVLVADFPSETFASMNTQRTFDGLFTHSRASTATYVDDTGAIQTAATNEARTMHHIPDGSGGWTGPLALMEPQATNLVLNSDTLSTQGVTVTAVPHTLHFTGTGTVTLSGVSTAGPLVGTGTGEDNRVSLTFTPTAGTLTLTVSGTVTNAQIEAGSVPTSYIPTAGSQVTRAADNLSIDSSLTGLTASDTALSIHMDGYMTYADNDSGNEVRFMQIGTGADPTLTLYLSTFGARTGDVDSQQVGSTLWSVNGPDTSYSPGVDVPFDIAARYTDSALNIAIDGTAETEVATTEFPSPLQESDMQIATAGVLNIKTITVSYEDWGDAGLEEITA</sequence>